<dbReference type="GO" id="GO:0008967">
    <property type="term" value="F:phosphoglycolate phosphatase activity"/>
    <property type="evidence" value="ECO:0007669"/>
    <property type="project" value="UniProtKB-UniRule"/>
</dbReference>
<comment type="function">
    <text evidence="12 13">Specifically catalyzes the dephosphorylation of 2-phosphoglycolate. Is involved in the dissimilation of the intracellular 2-phosphoglycolate formed during the DNA repair of 3'-phosphoglycolate ends, a major class of DNA lesions induced by oxidative stress.</text>
</comment>
<dbReference type="FunFam" id="3.40.50.1000:FF:000022">
    <property type="entry name" value="Phosphoglycolate phosphatase"/>
    <property type="match status" value="1"/>
</dbReference>
<comment type="pathway">
    <text evidence="3 13">Organic acid metabolism; glycolate biosynthesis; glycolate from 2-phosphoglycolate: step 1/1.</text>
</comment>
<comment type="subunit">
    <text evidence="5">Homotrimer.</text>
</comment>
<dbReference type="PANTHER" id="PTHR43434:SF1">
    <property type="entry name" value="PHOSPHOGLYCOLATE PHOSPHATASE"/>
    <property type="match status" value="1"/>
</dbReference>
<proteinExistence type="inferred from homology"/>
<keyword evidence="9 13" id="KW-0378">Hydrolase</keyword>
<accession>A0A375IA35</accession>
<evidence type="ECO:0000256" key="2">
    <source>
        <dbReference type="ARBA" id="ARBA00001946"/>
    </source>
</evidence>
<dbReference type="Gene3D" id="3.40.50.1000">
    <property type="entry name" value="HAD superfamily/HAD-like"/>
    <property type="match status" value="1"/>
</dbReference>
<dbReference type="GO" id="GO:0006281">
    <property type="term" value="P:DNA repair"/>
    <property type="evidence" value="ECO:0007669"/>
    <property type="project" value="TreeGrafter"/>
</dbReference>
<dbReference type="NCBIfam" id="TIGR01449">
    <property type="entry name" value="PGP_bact"/>
    <property type="match status" value="1"/>
</dbReference>
<dbReference type="GO" id="GO:0005829">
    <property type="term" value="C:cytosol"/>
    <property type="evidence" value="ECO:0007669"/>
    <property type="project" value="TreeGrafter"/>
</dbReference>
<dbReference type="InterPro" id="IPR050155">
    <property type="entry name" value="HAD-like_hydrolase_sf"/>
</dbReference>
<evidence type="ECO:0000256" key="13">
    <source>
        <dbReference type="HAMAP-Rule" id="MF_00495"/>
    </source>
</evidence>
<feature type="binding site" evidence="13">
    <location>
        <position position="25"/>
    </location>
    <ligand>
        <name>Mg(2+)</name>
        <dbReference type="ChEBI" id="CHEBI:18420"/>
    </ligand>
</feature>
<dbReference type="GO" id="GO:0046295">
    <property type="term" value="P:glycolate biosynthetic process"/>
    <property type="evidence" value="ECO:0007669"/>
    <property type="project" value="UniProtKB-UniRule"/>
</dbReference>
<dbReference type="SUPFAM" id="SSF56784">
    <property type="entry name" value="HAD-like"/>
    <property type="match status" value="1"/>
</dbReference>
<evidence type="ECO:0000313" key="14">
    <source>
        <dbReference type="EMBL" id="SPK70940.1"/>
    </source>
</evidence>
<evidence type="ECO:0000256" key="7">
    <source>
        <dbReference type="ARBA" id="ARBA00022567"/>
    </source>
</evidence>
<evidence type="ECO:0000313" key="15">
    <source>
        <dbReference type="Proteomes" id="UP000255505"/>
    </source>
</evidence>
<gene>
    <name evidence="14" type="ORF">CT19425_30164</name>
</gene>
<dbReference type="Proteomes" id="UP000255505">
    <property type="component" value="Chromosome I"/>
</dbReference>
<dbReference type="InterPro" id="IPR037512">
    <property type="entry name" value="PGPase_prok"/>
</dbReference>
<evidence type="ECO:0000256" key="11">
    <source>
        <dbReference type="ARBA" id="ARBA00023277"/>
    </source>
</evidence>
<sequence>MSAAMGAGVVLRRADWRGIEGVIVDLDGTMVDTAGDFHASINAMLLTLGRQHPNLGPVAPMSEQEIVSYVGKGSENLIRRVLDARFSPLHANGLFADAYALYDREYIRINGQFSQVYPGVREGLASMKAGGLRLACVTNKPYSFTEPLLAKTGLAQYFELVYGGDAFPLRKPDPFPLLKVADAFGLEPSAMAALGDSENDAQAARAAGMGVLLVPYGYNHGNPVQGVDADGIVDSIAHAAALFAAHWAGHR</sequence>
<dbReference type="Pfam" id="PF00702">
    <property type="entry name" value="Hydrolase"/>
    <property type="match status" value="1"/>
</dbReference>
<keyword evidence="11 13" id="KW-0119">Carbohydrate metabolism</keyword>
<dbReference type="InterPro" id="IPR023214">
    <property type="entry name" value="HAD_sf"/>
</dbReference>
<dbReference type="InterPro" id="IPR006439">
    <property type="entry name" value="HAD-SF_hydro_IA"/>
</dbReference>
<dbReference type="Gene3D" id="1.10.150.240">
    <property type="entry name" value="Putative phosphatase, domain 2"/>
    <property type="match status" value="1"/>
</dbReference>
<keyword evidence="7" id="KW-0113">Calvin cycle</keyword>
<dbReference type="SFLD" id="SFLDG01129">
    <property type="entry name" value="C1.5:_HAD__Beta-PGM__Phosphata"/>
    <property type="match status" value="1"/>
</dbReference>
<evidence type="ECO:0000256" key="5">
    <source>
        <dbReference type="ARBA" id="ARBA00011233"/>
    </source>
</evidence>
<name>A0A375IA35_9BURK</name>
<feature type="binding site" evidence="13">
    <location>
        <position position="196"/>
    </location>
    <ligand>
        <name>Mg(2+)</name>
        <dbReference type="ChEBI" id="CHEBI:18420"/>
    </ligand>
</feature>
<evidence type="ECO:0000256" key="6">
    <source>
        <dbReference type="ARBA" id="ARBA00013078"/>
    </source>
</evidence>
<dbReference type="GO" id="GO:0019253">
    <property type="term" value="P:reductive pentose-phosphate cycle"/>
    <property type="evidence" value="ECO:0007669"/>
    <property type="project" value="UniProtKB-KW"/>
</dbReference>
<dbReference type="EC" id="3.1.3.18" evidence="6 13"/>
<dbReference type="NCBIfam" id="TIGR01549">
    <property type="entry name" value="HAD-SF-IA-v1"/>
    <property type="match status" value="1"/>
</dbReference>
<evidence type="ECO:0000256" key="9">
    <source>
        <dbReference type="ARBA" id="ARBA00022801"/>
    </source>
</evidence>
<evidence type="ECO:0000256" key="3">
    <source>
        <dbReference type="ARBA" id="ARBA00004818"/>
    </source>
</evidence>
<feature type="binding site" evidence="13">
    <location>
        <position position="27"/>
    </location>
    <ligand>
        <name>Mg(2+)</name>
        <dbReference type="ChEBI" id="CHEBI:18420"/>
    </ligand>
</feature>
<keyword evidence="8 13" id="KW-0479">Metal-binding</keyword>
<dbReference type="GO" id="GO:0046872">
    <property type="term" value="F:metal ion binding"/>
    <property type="evidence" value="ECO:0007669"/>
    <property type="project" value="UniProtKB-KW"/>
</dbReference>
<dbReference type="NCBIfam" id="TIGR01509">
    <property type="entry name" value="HAD-SF-IA-v3"/>
    <property type="match status" value="1"/>
</dbReference>
<evidence type="ECO:0000256" key="1">
    <source>
        <dbReference type="ARBA" id="ARBA00000830"/>
    </source>
</evidence>
<comment type="similarity">
    <text evidence="4 13">Belongs to the HAD-like hydrolase superfamily. CbbY/CbbZ/Gph/YieH family.</text>
</comment>
<dbReference type="SFLD" id="SFLDS00003">
    <property type="entry name" value="Haloacid_Dehalogenase"/>
    <property type="match status" value="1"/>
</dbReference>
<comment type="catalytic activity">
    <reaction evidence="1 13">
        <text>2-phosphoglycolate + H2O = glycolate + phosphate</text>
        <dbReference type="Rhea" id="RHEA:14369"/>
        <dbReference type="ChEBI" id="CHEBI:15377"/>
        <dbReference type="ChEBI" id="CHEBI:29805"/>
        <dbReference type="ChEBI" id="CHEBI:43474"/>
        <dbReference type="ChEBI" id="CHEBI:58033"/>
        <dbReference type="EC" id="3.1.3.18"/>
    </reaction>
</comment>
<reference evidence="14 15" key="1">
    <citation type="submission" date="2018-01" db="EMBL/GenBank/DDBJ databases">
        <authorList>
            <person name="Gaut B.S."/>
            <person name="Morton B.R."/>
            <person name="Clegg M.T."/>
            <person name="Duvall M.R."/>
        </authorList>
    </citation>
    <scope>NUCLEOTIDE SEQUENCE [LARGE SCALE GENOMIC DNA]</scope>
    <source>
        <strain evidence="14">Cupriavidus taiwanensis LMG 19425</strain>
    </source>
</reference>
<dbReference type="PRINTS" id="PR00413">
    <property type="entry name" value="HADHALOGNASE"/>
</dbReference>
<dbReference type="HAMAP" id="MF_00495">
    <property type="entry name" value="GPH_hydrolase_bact"/>
    <property type="match status" value="1"/>
</dbReference>
<evidence type="ECO:0000256" key="12">
    <source>
        <dbReference type="ARBA" id="ARBA00059247"/>
    </source>
</evidence>
<evidence type="ECO:0000256" key="10">
    <source>
        <dbReference type="ARBA" id="ARBA00022842"/>
    </source>
</evidence>
<dbReference type="PANTHER" id="PTHR43434">
    <property type="entry name" value="PHOSPHOGLYCOLATE PHOSPHATASE"/>
    <property type="match status" value="1"/>
</dbReference>
<organism evidence="14 15">
    <name type="scientific">Cupriavidus taiwanensis</name>
    <dbReference type="NCBI Taxonomy" id="164546"/>
    <lineage>
        <taxon>Bacteria</taxon>
        <taxon>Pseudomonadati</taxon>
        <taxon>Pseudomonadota</taxon>
        <taxon>Betaproteobacteria</taxon>
        <taxon>Burkholderiales</taxon>
        <taxon>Burkholderiaceae</taxon>
        <taxon>Cupriavidus</taxon>
    </lineage>
</organism>
<keyword evidence="10 13" id="KW-0460">Magnesium</keyword>
<dbReference type="AlphaFoldDB" id="A0A375IA35"/>
<evidence type="ECO:0000256" key="8">
    <source>
        <dbReference type="ARBA" id="ARBA00022723"/>
    </source>
</evidence>
<dbReference type="EMBL" id="LT991976">
    <property type="protein sequence ID" value="SPK70940.1"/>
    <property type="molecule type" value="Genomic_DNA"/>
</dbReference>
<evidence type="ECO:0000256" key="4">
    <source>
        <dbReference type="ARBA" id="ARBA00006171"/>
    </source>
</evidence>
<comment type="cofactor">
    <cofactor evidence="2 13">
        <name>Mg(2+)</name>
        <dbReference type="ChEBI" id="CHEBI:18420"/>
    </cofactor>
</comment>
<protein>
    <recommendedName>
        <fullName evidence="6 13">Phosphoglycolate phosphatase</fullName>
        <shortName evidence="13">PGP</shortName>
        <shortName evidence="13">PGPase</shortName>
        <ecNumber evidence="6 13">3.1.3.18</ecNumber>
    </recommendedName>
</protein>
<dbReference type="UniPathway" id="UPA00865">
    <property type="reaction ID" value="UER00834"/>
</dbReference>
<feature type="active site" description="Nucleophile" evidence="13">
    <location>
        <position position="25"/>
    </location>
</feature>
<dbReference type="InterPro" id="IPR023198">
    <property type="entry name" value="PGP-like_dom2"/>
</dbReference>
<dbReference type="InterPro" id="IPR036412">
    <property type="entry name" value="HAD-like_sf"/>
</dbReference>